<proteinExistence type="predicted"/>
<evidence type="ECO:0000256" key="2">
    <source>
        <dbReference type="ARBA" id="ARBA00023134"/>
    </source>
</evidence>
<dbReference type="KEGG" id="cbi:CLJ_B1738"/>
<dbReference type="RefSeq" id="WP_012721134.1">
    <property type="nucleotide sequence ID" value="NC_012658.1"/>
</dbReference>
<reference evidence="3 4" key="1">
    <citation type="journal article" date="2007" name="PLoS ONE">
        <title>Analysis of the neurotoxin complex genes in Clostridium botulinum A1-A4 and B1 strains: BoNT/A3, /Ba4 and /B1 clusters are located within plasmids.</title>
        <authorList>
            <person name="Smith T.J."/>
            <person name="Hill K.K."/>
            <person name="Foley B.T."/>
            <person name="Detter J.C."/>
            <person name="Munk A.C."/>
            <person name="Bruce D.C."/>
            <person name="Doggett N.A."/>
            <person name="Smith L.A."/>
            <person name="Marks J.D."/>
            <person name="Xie G."/>
            <person name="Brettin T.S."/>
        </authorList>
    </citation>
    <scope>NUCLEOTIDE SEQUENCE [LARGE SCALE GENOMIC DNA]</scope>
    <source>
        <strain evidence="4">657 / Type Ba4</strain>
    </source>
</reference>
<dbReference type="NCBIfam" id="TIGR02058">
    <property type="entry name" value="lin0512_fam"/>
    <property type="match status" value="1"/>
</dbReference>
<dbReference type="Gene3D" id="3.30.1330.20">
    <property type="entry name" value="Tubulin/FtsZ, C-terminal domain"/>
    <property type="match status" value="1"/>
</dbReference>
<dbReference type="EMBL" id="CP001083">
    <property type="protein sequence ID" value="ACQ54055.1"/>
    <property type="molecule type" value="Genomic_DNA"/>
</dbReference>
<organism evidence="3 4">
    <name type="scientific">Clostridium botulinum (strain 657 / Type Ba4)</name>
    <dbReference type="NCBI Taxonomy" id="515621"/>
    <lineage>
        <taxon>Bacteria</taxon>
        <taxon>Bacillati</taxon>
        <taxon>Bacillota</taxon>
        <taxon>Clostridia</taxon>
        <taxon>Eubacteriales</taxon>
        <taxon>Clostridiaceae</taxon>
        <taxon>Clostridium</taxon>
    </lineage>
</organism>
<dbReference type="Pfam" id="PF09585">
    <property type="entry name" value="Lin0512_fam"/>
    <property type="match status" value="1"/>
</dbReference>
<dbReference type="PANTHER" id="PTHR34784:SF1">
    <property type="entry name" value="50S RIBOSOMAL PROTEIN L34"/>
    <property type="match status" value="1"/>
</dbReference>
<dbReference type="PANTHER" id="PTHR34784">
    <property type="entry name" value="50S RIBOSOMAL PROTEIN L34"/>
    <property type="match status" value="1"/>
</dbReference>
<gene>
    <name evidence="3" type="ordered locus">CLJ_B1738</name>
</gene>
<dbReference type="GO" id="GO:0005525">
    <property type="term" value="F:GTP binding"/>
    <property type="evidence" value="ECO:0007669"/>
    <property type="project" value="UniProtKB-KW"/>
</dbReference>
<protein>
    <submittedName>
        <fullName evidence="3">Uncharacterized protein</fullName>
    </submittedName>
</protein>
<evidence type="ECO:0000313" key="4">
    <source>
        <dbReference type="Proteomes" id="UP000002333"/>
    </source>
</evidence>
<evidence type="ECO:0000313" key="3">
    <source>
        <dbReference type="EMBL" id="ACQ54055.1"/>
    </source>
</evidence>
<evidence type="ECO:0000256" key="1">
    <source>
        <dbReference type="ARBA" id="ARBA00022741"/>
    </source>
</evidence>
<sequence length="139" mass="15473">MKEKNEYSHYIENFSYWGVKLIKRYIIEFGLGMDFHGQDVNKAAHKAVLDGISKSCLCGLKEILGIKDMNKDIAVNVILSTTQPEKIDKEKIKTYLPVGEVKVQSVSGGLNVPGIFISEFGDSDNSIEVAIACIEVYIK</sequence>
<keyword evidence="1" id="KW-0547">Nucleotide-binding</keyword>
<dbReference type="InterPro" id="IPR011719">
    <property type="entry name" value="CHP02058"/>
</dbReference>
<accession>A0A3F3A141</accession>
<name>A0A3F3A141_CLOB6</name>
<keyword evidence="2" id="KW-0342">GTP-binding</keyword>
<dbReference type="InterPro" id="IPR037103">
    <property type="entry name" value="Tubulin/FtsZ-like_C"/>
</dbReference>
<reference evidence="4" key="2">
    <citation type="submission" date="2008-05" db="EMBL/GenBank/DDBJ databases">
        <title>Genome sequence of Clostridium botulinum Ba4 strain 657.</title>
        <authorList>
            <person name="Shrivastava S."/>
            <person name="Brown J.L."/>
            <person name="Bruce D."/>
            <person name="Detter C."/>
            <person name="Munk C."/>
            <person name="Smith L.A."/>
            <person name="Smith T.J."/>
            <person name="Sutton G."/>
            <person name="Brettin T.S."/>
        </authorList>
    </citation>
    <scope>NUCLEOTIDE SEQUENCE [LARGE SCALE GENOMIC DNA]</scope>
    <source>
        <strain evidence="4">657 / Type Ba4</strain>
    </source>
</reference>
<dbReference type="Proteomes" id="UP000002333">
    <property type="component" value="Chromosome"/>
</dbReference>
<dbReference type="AlphaFoldDB" id="A0A3F3A141"/>